<feature type="compositionally biased region" description="Polar residues" evidence="4">
    <location>
        <begin position="109"/>
        <end position="118"/>
    </location>
</feature>
<evidence type="ECO:0000256" key="2">
    <source>
        <dbReference type="HAMAP-Rule" id="MF_00984"/>
    </source>
</evidence>
<feature type="region of interest" description="Disordered" evidence="4">
    <location>
        <begin position="96"/>
        <end position="170"/>
    </location>
</feature>
<sequence length="170" mass="18780">MLIGRLTQDPEARTTPSGQNVTTVNMATNRVWNDASGRKEATEFHRVVAWGKLGDIASNYLKKGALVMIEGRLQTRSWDDKDSGKKRYMTEIIAENLQMGPRSAGAGSTGSPQASTYEPGSYKHQTETQSPTPIKQQTVDNEIPIIDENEPLNAGVEEDEMAIKEKDLPF</sequence>
<dbReference type="PROSITE" id="PS50935">
    <property type="entry name" value="SSB"/>
    <property type="match status" value="1"/>
</dbReference>
<keyword evidence="1 2" id="KW-0238">DNA-binding</keyword>
<dbReference type="Pfam" id="PF00436">
    <property type="entry name" value="SSB"/>
    <property type="match status" value="1"/>
</dbReference>
<dbReference type="GO" id="GO:0009295">
    <property type="term" value="C:nucleoid"/>
    <property type="evidence" value="ECO:0007669"/>
    <property type="project" value="TreeGrafter"/>
</dbReference>
<dbReference type="AlphaFoldDB" id="A0A1F8EB71"/>
<dbReference type="Gene3D" id="2.40.50.140">
    <property type="entry name" value="Nucleic acid-binding proteins"/>
    <property type="match status" value="1"/>
</dbReference>
<dbReference type="GO" id="GO:0003697">
    <property type="term" value="F:single-stranded DNA binding"/>
    <property type="evidence" value="ECO:0007669"/>
    <property type="project" value="UniProtKB-UniRule"/>
</dbReference>
<dbReference type="NCBIfam" id="TIGR00621">
    <property type="entry name" value="ssb"/>
    <property type="match status" value="1"/>
</dbReference>
<evidence type="ECO:0000256" key="1">
    <source>
        <dbReference type="ARBA" id="ARBA00023125"/>
    </source>
</evidence>
<dbReference type="GO" id="GO:0006260">
    <property type="term" value="P:DNA replication"/>
    <property type="evidence" value="ECO:0007669"/>
    <property type="project" value="InterPro"/>
</dbReference>
<accession>A0A1F8EB71</accession>
<dbReference type="InterPro" id="IPR011344">
    <property type="entry name" value="ssDNA-bd"/>
</dbReference>
<evidence type="ECO:0000313" key="6">
    <source>
        <dbReference type="Proteomes" id="UP000178520"/>
    </source>
</evidence>
<evidence type="ECO:0000313" key="5">
    <source>
        <dbReference type="EMBL" id="OGM97589.1"/>
    </source>
</evidence>
<dbReference type="SUPFAM" id="SSF50249">
    <property type="entry name" value="Nucleic acid-binding proteins"/>
    <property type="match status" value="1"/>
</dbReference>
<dbReference type="CDD" id="cd04496">
    <property type="entry name" value="SSB_OBF"/>
    <property type="match status" value="1"/>
</dbReference>
<evidence type="ECO:0000256" key="4">
    <source>
        <dbReference type="SAM" id="MobiDB-lite"/>
    </source>
</evidence>
<feature type="compositionally biased region" description="Acidic residues" evidence="4">
    <location>
        <begin position="145"/>
        <end position="160"/>
    </location>
</feature>
<proteinExistence type="inferred from homology"/>
<dbReference type="PIRSF" id="PIRSF002070">
    <property type="entry name" value="SSB"/>
    <property type="match status" value="1"/>
</dbReference>
<feature type="region of interest" description="Disordered" evidence="4">
    <location>
        <begin position="1"/>
        <end position="22"/>
    </location>
</feature>
<dbReference type="STRING" id="1802660.A2735_01520"/>
<dbReference type="InterPro" id="IPR012340">
    <property type="entry name" value="NA-bd_OB-fold"/>
</dbReference>
<organism evidence="5 6">
    <name type="scientific">Candidatus Yanofskybacteria bacterium RIFCSPHIGHO2_01_FULL_41_21</name>
    <dbReference type="NCBI Taxonomy" id="1802660"/>
    <lineage>
        <taxon>Bacteria</taxon>
        <taxon>Candidatus Yanofskyibacteriota</taxon>
    </lineage>
</organism>
<name>A0A1F8EB71_9BACT</name>
<dbReference type="Proteomes" id="UP000178520">
    <property type="component" value="Unassembled WGS sequence"/>
</dbReference>
<gene>
    <name evidence="5" type="ORF">A2735_01520</name>
</gene>
<dbReference type="EMBL" id="MGJA01000011">
    <property type="protein sequence ID" value="OGM97589.1"/>
    <property type="molecule type" value="Genomic_DNA"/>
</dbReference>
<dbReference type="HAMAP" id="MF_00984">
    <property type="entry name" value="SSB"/>
    <property type="match status" value="1"/>
</dbReference>
<reference evidence="5 6" key="1">
    <citation type="journal article" date="2016" name="Nat. Commun.">
        <title>Thousands of microbial genomes shed light on interconnected biogeochemical processes in an aquifer system.</title>
        <authorList>
            <person name="Anantharaman K."/>
            <person name="Brown C.T."/>
            <person name="Hug L.A."/>
            <person name="Sharon I."/>
            <person name="Castelle C.J."/>
            <person name="Probst A.J."/>
            <person name="Thomas B.C."/>
            <person name="Singh A."/>
            <person name="Wilkins M.J."/>
            <person name="Karaoz U."/>
            <person name="Brodie E.L."/>
            <person name="Williams K.H."/>
            <person name="Hubbard S.S."/>
            <person name="Banfield J.F."/>
        </authorList>
    </citation>
    <scope>NUCLEOTIDE SEQUENCE [LARGE SCALE GENOMIC DNA]</scope>
</reference>
<evidence type="ECO:0000256" key="3">
    <source>
        <dbReference type="PIRNR" id="PIRNR002070"/>
    </source>
</evidence>
<comment type="caution">
    <text evidence="5">The sequence shown here is derived from an EMBL/GenBank/DDBJ whole genome shotgun (WGS) entry which is preliminary data.</text>
</comment>
<comment type="caution">
    <text evidence="2">Lacks conserved residue(s) required for the propagation of feature annotation.</text>
</comment>
<feature type="compositionally biased region" description="Basic and acidic residues" evidence="4">
    <location>
        <begin position="161"/>
        <end position="170"/>
    </location>
</feature>
<dbReference type="PANTHER" id="PTHR10302">
    <property type="entry name" value="SINGLE-STRANDED DNA-BINDING PROTEIN"/>
    <property type="match status" value="1"/>
</dbReference>
<protein>
    <recommendedName>
        <fullName evidence="2 3">Single-stranded DNA-binding protein</fullName>
        <shortName evidence="2">SSB</shortName>
    </recommendedName>
</protein>
<dbReference type="PANTHER" id="PTHR10302:SF27">
    <property type="entry name" value="SINGLE-STRANDED DNA-BINDING PROTEIN"/>
    <property type="match status" value="1"/>
</dbReference>
<feature type="compositionally biased region" description="Polar residues" evidence="4">
    <location>
        <begin position="127"/>
        <end position="140"/>
    </location>
</feature>
<dbReference type="InterPro" id="IPR000424">
    <property type="entry name" value="Primosome_PriB/ssb"/>
</dbReference>
<comment type="subunit">
    <text evidence="2">Homotetramer.</text>
</comment>